<name>A0A9J6QQD5_9ENTR</name>
<dbReference type="Gene3D" id="3.40.50.1820">
    <property type="entry name" value="alpha/beta hydrolase"/>
    <property type="match status" value="1"/>
</dbReference>
<dbReference type="EMBL" id="JAMGZJ010000077">
    <property type="protein sequence ID" value="MCU6670413.1"/>
    <property type="molecule type" value="Genomic_DNA"/>
</dbReference>
<dbReference type="RefSeq" id="WP_271268944.1">
    <property type="nucleotide sequence ID" value="NZ_JAMGZJ010000077.1"/>
</dbReference>
<gene>
    <name evidence="2" type="ORF">M8013_16865</name>
</gene>
<organism evidence="2 3">
    <name type="scientific">Silvania confinis</name>
    <dbReference type="NCBI Taxonomy" id="2926470"/>
    <lineage>
        <taxon>Bacteria</taxon>
        <taxon>Pseudomonadati</taxon>
        <taxon>Pseudomonadota</taxon>
        <taxon>Gammaproteobacteria</taxon>
        <taxon>Enterobacterales</taxon>
        <taxon>Enterobacteriaceae</taxon>
        <taxon>Silvania</taxon>
    </lineage>
</organism>
<reference evidence="2" key="1">
    <citation type="submission" date="2022-05" db="EMBL/GenBank/DDBJ databases">
        <title>Description of a novel species of Leclercia; Leclercia tamurae and the Proposal for a Novel Genus Silvania gen. nov. Containing Two Novel Species Silvania hatchlandensis sp. nov. and Silvania confinis sp. nov. Isolated from the Rhizosphere of Oak.</title>
        <authorList>
            <person name="Maddock D.W."/>
            <person name="Brady C.L."/>
            <person name="Denman S."/>
            <person name="Arnold D."/>
        </authorList>
    </citation>
    <scope>NUCLEOTIDE SEQUENCE</scope>
    <source>
        <strain evidence="2">H4N4</strain>
    </source>
</reference>
<dbReference type="SUPFAM" id="SSF53474">
    <property type="entry name" value="alpha/beta-Hydrolases"/>
    <property type="match status" value="1"/>
</dbReference>
<sequence>MRRCWALFVLLLTGLAAHANTPLLWNQPASKQNCPPGDDAAWVDYPGGKACIRYFSAGRLQNAPVALMVFKGDRVSLITRPPQTIPANTADAQRRQAQAIMRKTGLPTVIIARPGTYGSSGNHYRRRQPEEFLALNAAVDAIKARYGIQHLILSGHSGGATAASALLAYGRRDIDCAVLTSGAWGLLERAERLRQQRGEAPAPALDGTGLPHPWDPFDHLDSIAPDPQRLILVIGNPQDRNTPFDLQMRYARALGNRGHQVQLLERPAAPPEYHDLLGNAGINAINLCPRRGHAARQ</sequence>
<dbReference type="InterPro" id="IPR029058">
    <property type="entry name" value="AB_hydrolase_fold"/>
</dbReference>
<evidence type="ECO:0000313" key="2">
    <source>
        <dbReference type="EMBL" id="MCU6670413.1"/>
    </source>
</evidence>
<feature type="signal peptide" evidence="1">
    <location>
        <begin position="1"/>
        <end position="19"/>
    </location>
</feature>
<dbReference type="AlphaFoldDB" id="A0A9J6QQD5"/>
<keyword evidence="1" id="KW-0732">Signal</keyword>
<keyword evidence="3" id="KW-1185">Reference proteome</keyword>
<proteinExistence type="predicted"/>
<dbReference type="Proteomes" id="UP001061282">
    <property type="component" value="Unassembled WGS sequence"/>
</dbReference>
<feature type="chain" id="PRO_5039925278" evidence="1">
    <location>
        <begin position="20"/>
        <end position="297"/>
    </location>
</feature>
<evidence type="ECO:0000256" key="1">
    <source>
        <dbReference type="SAM" id="SignalP"/>
    </source>
</evidence>
<protein>
    <submittedName>
        <fullName evidence="2">Lysophospholipase</fullName>
    </submittedName>
</protein>
<accession>A0A9J6QQD5</accession>
<comment type="caution">
    <text evidence="2">The sequence shown here is derived from an EMBL/GenBank/DDBJ whole genome shotgun (WGS) entry which is preliminary data.</text>
</comment>
<evidence type="ECO:0000313" key="3">
    <source>
        <dbReference type="Proteomes" id="UP001061282"/>
    </source>
</evidence>